<organism evidence="3">
    <name type="scientific">Vitrella brassicaformis</name>
    <dbReference type="NCBI Taxonomy" id="1169539"/>
    <lineage>
        <taxon>Eukaryota</taxon>
        <taxon>Sar</taxon>
        <taxon>Alveolata</taxon>
        <taxon>Colpodellida</taxon>
        <taxon>Vitrellaceae</taxon>
        <taxon>Vitrella</taxon>
    </lineage>
</organism>
<reference evidence="3" key="1">
    <citation type="submission" date="2021-01" db="EMBL/GenBank/DDBJ databases">
        <authorList>
            <person name="Corre E."/>
            <person name="Pelletier E."/>
            <person name="Niang G."/>
            <person name="Scheremetjew M."/>
            <person name="Finn R."/>
            <person name="Kale V."/>
            <person name="Holt S."/>
            <person name="Cochrane G."/>
            <person name="Meng A."/>
            <person name="Brown T."/>
            <person name="Cohen L."/>
        </authorList>
    </citation>
    <scope>NUCLEOTIDE SEQUENCE</scope>
    <source>
        <strain evidence="3">CCMP3346</strain>
    </source>
</reference>
<keyword evidence="2" id="KW-0732">Signal</keyword>
<proteinExistence type="predicted"/>
<feature type="signal peptide" evidence="2">
    <location>
        <begin position="1"/>
        <end position="21"/>
    </location>
</feature>
<gene>
    <name evidence="3" type="ORF">VBRA1451_LOCUS15580</name>
</gene>
<sequence length="289" mass="32311">MQHRVLPVHLLWHCCFVVVMQTLPRRPVPCSFVRLSSSFARVDEASRRPAPTHAARRLQLRATRSPHGAKGEGESPWPSLHTVDTVPLDRNRLLDLARSRGLGSRADTSRSAVRPLQRRRFSTAAPLSPPPGITAAYPYSMTEFAEALAALDKQFVQNSTQEGILESDPRAQWDASRKQYVVNLQIVDTLDALTRQIRSDGAAAGKDASRWRLKAYNKAIDVVQSCRIPVTSTAVALVLLREAGNKLKDEEKYYMRHGCHRSSVLERIRQIIATGACEDVDMSRYGALY</sequence>
<evidence type="ECO:0000256" key="2">
    <source>
        <dbReference type="SAM" id="SignalP"/>
    </source>
</evidence>
<accession>A0A7S1K1B4</accession>
<dbReference type="EMBL" id="HBGB01026749">
    <property type="protein sequence ID" value="CAD9060510.1"/>
    <property type="molecule type" value="Transcribed_RNA"/>
</dbReference>
<name>A0A7S1K1B4_9ALVE</name>
<evidence type="ECO:0000256" key="1">
    <source>
        <dbReference type="SAM" id="MobiDB-lite"/>
    </source>
</evidence>
<feature type="region of interest" description="Disordered" evidence="1">
    <location>
        <begin position="43"/>
        <end position="82"/>
    </location>
</feature>
<evidence type="ECO:0000313" key="3">
    <source>
        <dbReference type="EMBL" id="CAD9060510.1"/>
    </source>
</evidence>
<feature type="chain" id="PRO_5031359559" evidence="2">
    <location>
        <begin position="22"/>
        <end position="289"/>
    </location>
</feature>
<protein>
    <submittedName>
        <fullName evidence="3">Uncharacterized protein</fullName>
    </submittedName>
</protein>
<dbReference type="AlphaFoldDB" id="A0A7S1K1B4"/>
<dbReference type="InterPro" id="IPR027421">
    <property type="entry name" value="DNA_pol_lamdba_lyase_dom_sf"/>
</dbReference>
<dbReference type="Gene3D" id="1.10.150.110">
    <property type="entry name" value="DNA polymerase beta, N-terminal domain-like"/>
    <property type="match status" value="1"/>
</dbReference>